<dbReference type="SUPFAM" id="SSF53756">
    <property type="entry name" value="UDP-Glycosyltransferase/glycogen phosphorylase"/>
    <property type="match status" value="1"/>
</dbReference>
<dbReference type="AlphaFoldDB" id="A0A6C0DVG4"/>
<dbReference type="PANTHER" id="PTHR12526:SF637">
    <property type="entry name" value="GLYCOSYLTRANSFERASE EPSF-RELATED"/>
    <property type="match status" value="1"/>
</dbReference>
<dbReference type="Pfam" id="PF13692">
    <property type="entry name" value="Glyco_trans_1_4"/>
    <property type="match status" value="1"/>
</dbReference>
<protein>
    <submittedName>
        <fullName evidence="1">Uncharacterized protein</fullName>
    </submittedName>
</protein>
<accession>A0A6C0DVG4</accession>
<reference evidence="1" key="1">
    <citation type="journal article" date="2020" name="Nature">
        <title>Giant virus diversity and host interactions through global metagenomics.</title>
        <authorList>
            <person name="Schulz F."/>
            <person name="Roux S."/>
            <person name="Paez-Espino D."/>
            <person name="Jungbluth S."/>
            <person name="Walsh D.A."/>
            <person name="Denef V.J."/>
            <person name="McMahon K.D."/>
            <person name="Konstantinidis K.T."/>
            <person name="Eloe-Fadrosh E.A."/>
            <person name="Kyrpides N.C."/>
            <person name="Woyke T."/>
        </authorList>
    </citation>
    <scope>NUCLEOTIDE SEQUENCE</scope>
    <source>
        <strain evidence="1">GVMAG-M-3300023174-68</strain>
    </source>
</reference>
<name>A0A6C0DVG4_9ZZZZ</name>
<dbReference type="PANTHER" id="PTHR12526">
    <property type="entry name" value="GLYCOSYLTRANSFERASE"/>
    <property type="match status" value="1"/>
</dbReference>
<dbReference type="CDD" id="cd03801">
    <property type="entry name" value="GT4_PimA-like"/>
    <property type="match status" value="1"/>
</dbReference>
<organism evidence="1">
    <name type="scientific">viral metagenome</name>
    <dbReference type="NCBI Taxonomy" id="1070528"/>
    <lineage>
        <taxon>unclassified sequences</taxon>
        <taxon>metagenomes</taxon>
        <taxon>organismal metagenomes</taxon>
    </lineage>
</organism>
<dbReference type="EMBL" id="MN739679">
    <property type="protein sequence ID" value="QHT20634.1"/>
    <property type="molecule type" value="Genomic_DNA"/>
</dbReference>
<dbReference type="Gene3D" id="3.40.50.2000">
    <property type="entry name" value="Glycogen Phosphorylase B"/>
    <property type="match status" value="1"/>
</dbReference>
<sequence length="428" mass="50855">MGERLRVLFRGWMGVPHSYAIVNCFQLVNLYKRYNDKMDIYVEEMPYFQEHWNNAKKLVYTKEYNNIIMSLKEWRGEKVDVVYSITYPYNMTKVDLIDENGREVPKCVFYTSEFAALDVNYFKFDKLSGMLNNEYIRNYIMDNKKLYMTAPSVWSYMGMKRYGLEDKRNRIITHGVDPEFFKLYENKLMREKTREFYKVDKNDILLMNIGAMTQNKGILLILEALNYIVNKMGKRNYKLMLKGMGDLYQTKTFLELYMEEMVKKGIIMRNEMNNLLERHIIFTDKTLSYEKINDLYNAADMYVSPYLAEGFNMTTLEALSAGLPVLVPMTGSTKEYIEDIYNNGGREFITYVKSVEVQVTTSGFKQNHIDVDDLINTLVERECYINGMKEGRYKYNELKDVYIRENYSWSKVAELLYDYLEEIKYSCN</sequence>
<proteinExistence type="predicted"/>
<evidence type="ECO:0000313" key="1">
    <source>
        <dbReference type="EMBL" id="QHT20634.1"/>
    </source>
</evidence>